<proteinExistence type="predicted"/>
<name>A0A6A3NQK4_9STRA</name>
<dbReference type="OrthoDB" id="10268480at2759"/>
<protein>
    <submittedName>
        <fullName evidence="3">Uncharacterized protein</fullName>
    </submittedName>
</protein>
<keyword evidence="1" id="KW-0732">Signal</keyword>
<dbReference type="Proteomes" id="UP000429607">
    <property type="component" value="Unassembled WGS sequence"/>
</dbReference>
<dbReference type="EMBL" id="QXFU01000072">
    <property type="protein sequence ID" value="KAE9045481.1"/>
    <property type="molecule type" value="Genomic_DNA"/>
</dbReference>
<feature type="chain" id="PRO_5036380268" evidence="1">
    <location>
        <begin position="26"/>
        <end position="119"/>
    </location>
</feature>
<evidence type="ECO:0000313" key="6">
    <source>
        <dbReference type="Proteomes" id="UP000434957"/>
    </source>
</evidence>
<gene>
    <name evidence="2" type="ORF">PR001_g5079</name>
    <name evidence="3" type="ORF">PR002_g2210</name>
    <name evidence="4" type="ORF">PR003_g5268</name>
</gene>
<comment type="caution">
    <text evidence="3">The sequence shown here is derived from an EMBL/GenBank/DDBJ whole genome shotgun (WGS) entry which is preliminary data.</text>
</comment>
<evidence type="ECO:0000313" key="3">
    <source>
        <dbReference type="EMBL" id="KAE9045481.1"/>
    </source>
</evidence>
<keyword evidence="6" id="KW-1185">Reference proteome</keyword>
<evidence type="ECO:0000313" key="7">
    <source>
        <dbReference type="Proteomes" id="UP000435112"/>
    </source>
</evidence>
<dbReference type="AlphaFoldDB" id="A0A6A3NQK4"/>
<reference evidence="5 7" key="1">
    <citation type="submission" date="2018-09" db="EMBL/GenBank/DDBJ databases">
        <title>Genomic investigation of the strawberry pathogen Phytophthora fragariae indicates pathogenicity is determined by transcriptional variation in three key races.</title>
        <authorList>
            <person name="Adams T.M."/>
            <person name="Armitage A.D."/>
            <person name="Sobczyk M.K."/>
            <person name="Bates H.J."/>
            <person name="Dunwell J.M."/>
            <person name="Nellist C.F."/>
            <person name="Harrison R.J."/>
        </authorList>
    </citation>
    <scope>NUCLEOTIDE SEQUENCE [LARGE SCALE GENOMIC DNA]</scope>
    <source>
        <strain evidence="2 5">SCRP249</strain>
        <strain evidence="3 7">SCRP324</strain>
        <strain evidence="4 6">SCRP333</strain>
    </source>
</reference>
<organism evidence="3 7">
    <name type="scientific">Phytophthora rubi</name>
    <dbReference type="NCBI Taxonomy" id="129364"/>
    <lineage>
        <taxon>Eukaryota</taxon>
        <taxon>Sar</taxon>
        <taxon>Stramenopiles</taxon>
        <taxon>Oomycota</taxon>
        <taxon>Peronosporomycetes</taxon>
        <taxon>Peronosporales</taxon>
        <taxon>Peronosporaceae</taxon>
        <taxon>Phytophthora</taxon>
    </lineage>
</organism>
<dbReference type="Proteomes" id="UP000435112">
    <property type="component" value="Unassembled WGS sequence"/>
</dbReference>
<dbReference type="Proteomes" id="UP000434957">
    <property type="component" value="Unassembled WGS sequence"/>
</dbReference>
<sequence>MQPTTPTHLTTSCLDLFFMIRWVKASTCRLVSIRQSPTDKPSSSVHLSETYTQSQALCFHLCVVANYLGLPSRKRAKGNSSNCVSSLQRRVPHVRFLCCYYHWQRFYGALRTARGVPWR</sequence>
<evidence type="ECO:0000256" key="1">
    <source>
        <dbReference type="SAM" id="SignalP"/>
    </source>
</evidence>
<evidence type="ECO:0000313" key="2">
    <source>
        <dbReference type="EMBL" id="KAE9045148.1"/>
    </source>
</evidence>
<dbReference type="EMBL" id="QXFT01000215">
    <property type="protein sequence ID" value="KAE9350683.1"/>
    <property type="molecule type" value="Genomic_DNA"/>
</dbReference>
<accession>A0A6A3NQK4</accession>
<feature type="signal peptide" evidence="1">
    <location>
        <begin position="1"/>
        <end position="25"/>
    </location>
</feature>
<evidence type="ECO:0000313" key="5">
    <source>
        <dbReference type="Proteomes" id="UP000429607"/>
    </source>
</evidence>
<evidence type="ECO:0000313" key="4">
    <source>
        <dbReference type="EMBL" id="KAE9350683.1"/>
    </source>
</evidence>
<dbReference type="EMBL" id="QXFV01000221">
    <property type="protein sequence ID" value="KAE9045148.1"/>
    <property type="molecule type" value="Genomic_DNA"/>
</dbReference>